<organism evidence="12 13">
    <name type="scientific">Hydra vulgaris</name>
    <name type="common">Hydra</name>
    <name type="synonym">Hydra attenuata</name>
    <dbReference type="NCBI Taxonomy" id="6087"/>
    <lineage>
        <taxon>Eukaryota</taxon>
        <taxon>Metazoa</taxon>
        <taxon>Cnidaria</taxon>
        <taxon>Hydrozoa</taxon>
        <taxon>Hydroidolina</taxon>
        <taxon>Anthoathecata</taxon>
        <taxon>Aplanulata</taxon>
        <taxon>Hydridae</taxon>
        <taxon>Hydra</taxon>
    </lineage>
</organism>
<evidence type="ECO:0000256" key="4">
    <source>
        <dbReference type="ARBA" id="ARBA00022840"/>
    </source>
</evidence>
<dbReference type="Pfam" id="PF02463">
    <property type="entry name" value="SMC_N"/>
    <property type="match status" value="1"/>
</dbReference>
<reference evidence="12" key="1">
    <citation type="submission" date="2025-05" db="UniProtKB">
        <authorList>
            <consortium name="RefSeq"/>
        </authorList>
    </citation>
    <scope>NUCLEOTIDE SEQUENCE [LARGE SCALE GENOMIC DNA]</scope>
</reference>
<dbReference type="PIRSF" id="PIRSF005719">
    <property type="entry name" value="SMC"/>
    <property type="match status" value="1"/>
</dbReference>
<dbReference type="InterPro" id="IPR010935">
    <property type="entry name" value="SMC_hinge"/>
</dbReference>
<dbReference type="RefSeq" id="XP_065644564.1">
    <property type="nucleotide sequence ID" value="XM_065788492.1"/>
</dbReference>
<comment type="similarity">
    <text evidence="2">Belongs to the SMC family. SMC4 subfamily.</text>
</comment>
<proteinExistence type="inferred from homology"/>
<keyword evidence="12" id="KW-1185">Reference proteome</keyword>
<feature type="coiled-coil region" evidence="9">
    <location>
        <begin position="228"/>
        <end position="266"/>
    </location>
</feature>
<name>A0ABM4B6U2_HYDVU</name>
<accession>A0ABM4B6U2</accession>
<evidence type="ECO:0000256" key="8">
    <source>
        <dbReference type="PIRNR" id="PIRNR005719"/>
    </source>
</evidence>
<feature type="coiled-coil region" evidence="9">
    <location>
        <begin position="362"/>
        <end position="536"/>
    </location>
</feature>
<feature type="domain" description="SMC hinge" evidence="11">
    <location>
        <begin position="574"/>
        <end position="690"/>
    </location>
</feature>
<dbReference type="InterPro" id="IPR027417">
    <property type="entry name" value="P-loop_NTPase"/>
</dbReference>
<evidence type="ECO:0000313" key="13">
    <source>
        <dbReference type="RefSeq" id="XP_065644564.1"/>
    </source>
</evidence>
<evidence type="ECO:0000313" key="12">
    <source>
        <dbReference type="Proteomes" id="UP001652625"/>
    </source>
</evidence>
<dbReference type="Proteomes" id="UP001652625">
    <property type="component" value="Chromosome 01"/>
</dbReference>
<keyword evidence="3" id="KW-0547">Nucleotide-binding</keyword>
<comment type="subcellular location">
    <subcellularLocation>
        <location evidence="1 8">Nucleus</location>
    </subcellularLocation>
</comment>
<evidence type="ECO:0000256" key="7">
    <source>
        <dbReference type="ARBA" id="ARBA00023242"/>
    </source>
</evidence>
<keyword evidence="5 9" id="KW-0175">Coiled coil</keyword>
<dbReference type="Pfam" id="PF06470">
    <property type="entry name" value="SMC_hinge"/>
    <property type="match status" value="1"/>
</dbReference>
<dbReference type="InterPro" id="IPR036277">
    <property type="entry name" value="SMC_hinge_sf"/>
</dbReference>
<dbReference type="InterPro" id="IPR024704">
    <property type="entry name" value="SMC"/>
</dbReference>
<evidence type="ECO:0000256" key="3">
    <source>
        <dbReference type="ARBA" id="ARBA00022741"/>
    </source>
</evidence>
<evidence type="ECO:0000256" key="2">
    <source>
        <dbReference type="ARBA" id="ARBA00006005"/>
    </source>
</evidence>
<feature type="region of interest" description="Disordered" evidence="10">
    <location>
        <begin position="714"/>
        <end position="734"/>
    </location>
</feature>
<keyword evidence="4" id="KW-0067">ATP-binding</keyword>
<dbReference type="SMART" id="SM00968">
    <property type="entry name" value="SMC_hinge"/>
    <property type="match status" value="1"/>
</dbReference>
<feature type="coiled-coil region" evidence="9">
    <location>
        <begin position="755"/>
        <end position="803"/>
    </location>
</feature>
<protein>
    <recommendedName>
        <fullName evidence="8">Structural maintenance of chromosomes protein</fullName>
    </recommendedName>
</protein>
<keyword evidence="7 8" id="KW-0539">Nucleus</keyword>
<dbReference type="GeneID" id="100209077"/>
<dbReference type="PANTHER" id="PTHR18937">
    <property type="entry name" value="STRUCTURAL MAINTENANCE OF CHROMOSOMES SMC FAMILY MEMBER"/>
    <property type="match status" value="1"/>
</dbReference>
<gene>
    <name evidence="13" type="primary">LOC100209077</name>
</gene>
<keyword evidence="6" id="KW-0226">DNA condensation</keyword>
<dbReference type="Gene3D" id="1.20.1060.20">
    <property type="match status" value="1"/>
</dbReference>
<dbReference type="InterPro" id="IPR003395">
    <property type="entry name" value="RecF/RecN/SMC_N"/>
</dbReference>
<dbReference type="Gene3D" id="3.40.50.300">
    <property type="entry name" value="P-loop containing nucleotide triphosphate hydrolases"/>
    <property type="match status" value="2"/>
</dbReference>
<evidence type="ECO:0000256" key="6">
    <source>
        <dbReference type="ARBA" id="ARBA00023067"/>
    </source>
</evidence>
<evidence type="ECO:0000256" key="1">
    <source>
        <dbReference type="ARBA" id="ARBA00004123"/>
    </source>
</evidence>
<reference evidence="13" key="2">
    <citation type="submission" date="2025-08" db="UniProtKB">
        <authorList>
            <consortium name="RefSeq"/>
        </authorList>
    </citation>
    <scope>IDENTIFICATION</scope>
</reference>
<evidence type="ECO:0000256" key="10">
    <source>
        <dbReference type="SAM" id="MobiDB-lite"/>
    </source>
</evidence>
<dbReference type="PANTHER" id="PTHR18937:SF172">
    <property type="entry name" value="STRUCTURAL MAINTENANCE OF CHROMOSOMES PROTEIN"/>
    <property type="match status" value="1"/>
</dbReference>
<evidence type="ECO:0000259" key="11">
    <source>
        <dbReference type="SMART" id="SM00968"/>
    </source>
</evidence>
<feature type="coiled-coil region" evidence="9">
    <location>
        <begin position="864"/>
        <end position="1004"/>
    </location>
</feature>
<evidence type="ECO:0000256" key="5">
    <source>
        <dbReference type="ARBA" id="ARBA00023054"/>
    </source>
</evidence>
<evidence type="ECO:0000256" key="9">
    <source>
        <dbReference type="SAM" id="Coils"/>
    </source>
</evidence>
<dbReference type="Gene3D" id="3.30.70.1620">
    <property type="match status" value="1"/>
</dbReference>
<dbReference type="SUPFAM" id="SSF52540">
    <property type="entry name" value="P-loop containing nucleoside triphosphate hydrolases"/>
    <property type="match status" value="1"/>
</dbReference>
<dbReference type="SUPFAM" id="SSF75553">
    <property type="entry name" value="Smc hinge domain"/>
    <property type="match status" value="1"/>
</dbReference>
<sequence>MTIQEENMLNEIFLLNTQTTKSYVAPISNATSSQKETNPTIRLIITHIENINFKSYAGKQVLGPFHKNFTSIVGPNGSGKSNVIDAMLFVFGYRSQKIRSKKLSLLIHNSESHLNIESCTVTVHFQKIIDLPGEDFELVENTHFTISRTARKDGSSDYYLDGKRQTFKEIGLVLRTCGIDIDHNRFLILQGEVEQISTMKPKAENEHDEGMLEYLEDIIGTSTYKVPIDELSTAVEDLNEKRSEKLNRAKVVLNEKEELEQEKEDATTFLVMENNITKKNYILCQKYIHDCTEIESKTKSKEVEIKQQLEKLQLQLSSFLEQKKEKGVEYKKMNKLYDKLFIEAEEKKKAFAEFEKYDLKLREELKHRKKNKKTLEKSLETEKIKLEELKTIPAKSEAEIEQCTSSLKQLEIQKQLEENVLTEIMAGLKNETEGLQQEKESKELALMESQKSVNEAKSKLDVLSSELEIYLSKYTKLNEQLEQAKSNAEKAKEQNEEKKRQLIAIEEDLPSTKKELDSAEKELKQVTQNEKDLSIEVKKNRHKFEECRSAMHASQSRDAVLDALMKEKENGRIPGIYGRLGDLGAIENKYDIAISTACGPLDFIVVDTMDTAQKGVQFLKKNNIGSTTFIALDKVSNCEQKANSKINTPENVPRLFDLVKLKTEDVRNAFYFALKDTLVANNLDQATRIAYPKDKNSSRWRVVTLKGELIEMSGTMSGGGNRPSKGRIGNRLTQDYNPNDVDVLEKKFYSDTKMLEELQQRKTKLEDTVHNLTKQVKSMEHEVQKLKMEIQALSAQEKEQLLRVQQLSCDLKAAKPDAQHEAKLEKEIAIHNKTYTKAAEISGKIEKEVQSLHKKIMDIGKSKLSGQQSKLDSLSKLIDEVTQKKTKASVAIKNASRNLKKAEEKVESIEKEIKENTAALLNIEQVELKKLEDDATEVLNAAQEGQERIKEMQKKLEEAKRVFEATDKEEGDLRSKEIDVKHELQKFENTLKENSNKIRHWKDKLDKLVLHKIRKSYVESESQHEELVKLTNEQLADVDDTAIAYEITVLSEKLAEMKPNMAAIEEYFKKEEIYLERVKELETVTEERDSKRKDLDNMRKRRLDEFMSGFVIITAKLKEMYQMITLGGDAELELIDSLDPFSDGVVFSVRPPKKTWKNISNLSGGEKTLSSLALVFALHHYKPSPLYVMDEIDAALDFKNVSIIANYIKERTKNAQFIIISLRNNMFELADRLVGIYKTDNCTKSVLINPSSL</sequence>